<comment type="caution">
    <text evidence="3">The sequence shown here is derived from an EMBL/GenBank/DDBJ whole genome shotgun (WGS) entry which is preliminary data.</text>
</comment>
<evidence type="ECO:0000256" key="1">
    <source>
        <dbReference type="ARBA" id="ARBA00008372"/>
    </source>
</evidence>
<comment type="similarity">
    <text evidence="1">Belongs to the CAF1 family.</text>
</comment>
<dbReference type="GO" id="GO:0000175">
    <property type="term" value="F:3'-5'-RNA exonuclease activity"/>
    <property type="evidence" value="ECO:0007669"/>
    <property type="project" value="TreeGrafter"/>
</dbReference>
<dbReference type="GO" id="GO:0000289">
    <property type="term" value="P:nuclear-transcribed mRNA poly(A) tail shortening"/>
    <property type="evidence" value="ECO:0007669"/>
    <property type="project" value="TreeGrafter"/>
</dbReference>
<accession>A0A8H8UJR8</accession>
<organism evidence="3 4">
    <name type="scientific">Lachnellula occidentalis</name>
    <dbReference type="NCBI Taxonomy" id="215460"/>
    <lineage>
        <taxon>Eukaryota</taxon>
        <taxon>Fungi</taxon>
        <taxon>Dikarya</taxon>
        <taxon>Ascomycota</taxon>
        <taxon>Pezizomycotina</taxon>
        <taxon>Leotiomycetes</taxon>
        <taxon>Helotiales</taxon>
        <taxon>Lachnaceae</taxon>
        <taxon>Lachnellula</taxon>
    </lineage>
</organism>
<dbReference type="PANTHER" id="PTHR15092:SF22">
    <property type="entry name" value="POLY(A)-SPECIFIC RIBONUCLEASE PNLDC1"/>
    <property type="match status" value="1"/>
</dbReference>
<dbReference type="OrthoDB" id="1432093at2759"/>
<dbReference type="GO" id="GO:0003723">
    <property type="term" value="F:RNA binding"/>
    <property type="evidence" value="ECO:0007669"/>
    <property type="project" value="TreeGrafter"/>
</dbReference>
<dbReference type="SUPFAM" id="SSF53098">
    <property type="entry name" value="Ribonuclease H-like"/>
    <property type="match status" value="1"/>
</dbReference>
<dbReference type="GO" id="GO:1990432">
    <property type="term" value="P:siRNA 3'-end processing"/>
    <property type="evidence" value="ECO:0007669"/>
    <property type="project" value="TreeGrafter"/>
</dbReference>
<keyword evidence="4" id="KW-1185">Reference proteome</keyword>
<evidence type="ECO:0000313" key="4">
    <source>
        <dbReference type="Proteomes" id="UP000443090"/>
    </source>
</evidence>
<dbReference type="InterPro" id="IPR051181">
    <property type="entry name" value="CAF1_poly(A)_ribonucleases"/>
</dbReference>
<proteinExistence type="inferred from homology"/>
<dbReference type="InterPro" id="IPR006941">
    <property type="entry name" value="RNase_CAF1"/>
</dbReference>
<sequence length="556" mass="63211">MDVTQTDFRLQLLPILKNIANAKFVTFDLEMSGITTRPRYGPGDRSQDIGKPSLQQQYEEMRSAAELYQIVQLGITCVEENTEKDFYLARPYNFYLSPLSAEGVDLKLERNFTFSTSACDFLTKNHFDFGRMFREGIPYLSQREQRDVEEDHDQRENRAANIPEITVPPSDTANLTFVRKAREDITAWTTNPKPENDYVNVANPGHNATTFPLNAFQRRLIYQLVRKEFPHLRTFARNHQTFMRVENLDVKQEEEFQKRKSAQFNYQVSKQVGLRWIFEALSGGDLSGLDPRLCVEHSEDTDHLKAATIELKTVIEALRIKKQVLVGHNLFTDLGFLYSAFVDKLPHNVHHFQAEIHERFPLVLDTKFLATEGLESNTRNGLRDLLEPFKQIHMPLILLHDKHASYNGAYGKDHEAGFDSWMTAELFVKLTSKLYSERKHQGSFSDDSSDNSEQVSLDDESGGANLNGSSSSSSADSILDHLPSEWHDKQLNNRFAALAAAVSISAVARGSEVEAEGGLEQWIPKMSHTFWDVYANKLRVNASEGGVCDLADGYET</sequence>
<feature type="region of interest" description="Disordered" evidence="2">
    <location>
        <begin position="441"/>
        <end position="476"/>
    </location>
</feature>
<dbReference type="PANTHER" id="PTHR15092">
    <property type="entry name" value="POLY A -SPECIFIC RIBONUCLEASE/TARGET OF EGR1, MEMBER 1"/>
    <property type="match status" value="1"/>
</dbReference>
<dbReference type="InterPro" id="IPR036397">
    <property type="entry name" value="RNaseH_sf"/>
</dbReference>
<protein>
    <submittedName>
        <fullName evidence="3">Poly(A)-specific ribonuclease</fullName>
    </submittedName>
</protein>
<dbReference type="InterPro" id="IPR012337">
    <property type="entry name" value="RNaseH-like_sf"/>
</dbReference>
<dbReference type="GO" id="GO:0005634">
    <property type="term" value="C:nucleus"/>
    <property type="evidence" value="ECO:0007669"/>
    <property type="project" value="TreeGrafter"/>
</dbReference>
<dbReference type="Proteomes" id="UP000443090">
    <property type="component" value="Unassembled WGS sequence"/>
</dbReference>
<feature type="compositionally biased region" description="Polar residues" evidence="2">
    <location>
        <begin position="442"/>
        <end position="455"/>
    </location>
</feature>
<gene>
    <name evidence="3" type="primary">parn</name>
    <name evidence="3" type="ORF">LOCC1_G002779</name>
</gene>
<evidence type="ECO:0000313" key="3">
    <source>
        <dbReference type="EMBL" id="TVY47447.1"/>
    </source>
</evidence>
<dbReference type="GO" id="GO:1990431">
    <property type="term" value="P:priRNA 3'-end processing"/>
    <property type="evidence" value="ECO:0007669"/>
    <property type="project" value="TreeGrafter"/>
</dbReference>
<feature type="compositionally biased region" description="Low complexity" evidence="2">
    <location>
        <begin position="462"/>
        <end position="476"/>
    </location>
</feature>
<name>A0A8H8UJR8_9HELO</name>
<evidence type="ECO:0000256" key="2">
    <source>
        <dbReference type="SAM" id="MobiDB-lite"/>
    </source>
</evidence>
<dbReference type="AlphaFoldDB" id="A0A8H8UJR8"/>
<dbReference type="Gene3D" id="3.30.420.10">
    <property type="entry name" value="Ribonuclease H-like superfamily/Ribonuclease H"/>
    <property type="match status" value="2"/>
</dbReference>
<reference evidence="3 4" key="1">
    <citation type="submission" date="2018-05" db="EMBL/GenBank/DDBJ databases">
        <title>Genome sequencing and assembly of the regulated plant pathogen Lachnellula willkommii and related sister species for the development of diagnostic species identification markers.</title>
        <authorList>
            <person name="Giroux E."/>
            <person name="Bilodeau G."/>
        </authorList>
    </citation>
    <scope>NUCLEOTIDE SEQUENCE [LARGE SCALE GENOMIC DNA]</scope>
    <source>
        <strain evidence="3 4">CBS 160.35</strain>
    </source>
</reference>
<dbReference type="EMBL" id="QGMI01000091">
    <property type="protein sequence ID" value="TVY47447.1"/>
    <property type="molecule type" value="Genomic_DNA"/>
</dbReference>
<dbReference type="Pfam" id="PF04857">
    <property type="entry name" value="CAF1"/>
    <property type="match status" value="1"/>
</dbReference>